<accession>A0AB33J4K2</accession>
<sequence>MISYKNHTTKLVSLLLLILLGTQPMYAQKKRKRIRQTPQKEVTHSQSPLETMPIAKVMFVDSIVVDFKDFIQHIPLNTESGKLLPYNSFFATSDEPTKTIHINEFGNHCYYVKGDSTNSHLYTKDKLGNIWENEHVLDEIPSSYQSINYPFMCTDGLTLFFAAKGSNSIGGYDVFMTRYNNNDGHFYQPENYGLPYNSEFNDYLIAIDDIDSLGWLVTDRYQPEGKVCIYTFVPTSSRINIDTEQLSKDEKMSYAQLNSIEKTWNLGDRTRALARIEGLKNKLKNLQTDTNDIAFVINDNVTYHSISDFRSQENKKLFRQLLQLKKDYQANILLLENRVDSGIKDNSLYDLENKCILSHQEIHTLEKKIRNTENILINK</sequence>
<proteinExistence type="predicted"/>
<dbReference type="AlphaFoldDB" id="A0AB33J4K2"/>
<gene>
    <name evidence="1" type="ORF">GTC17254_07590</name>
</gene>
<organism evidence="1">
    <name type="scientific">Prevotella sp. GTC17254</name>
    <dbReference type="NCBI Taxonomy" id="3236794"/>
    <lineage>
        <taxon>Bacteria</taxon>
        <taxon>Pseudomonadati</taxon>
        <taxon>Bacteroidota</taxon>
        <taxon>Bacteroidia</taxon>
        <taxon>Bacteroidales</taxon>
        <taxon>Prevotellaceae</taxon>
        <taxon>Prevotella</taxon>
    </lineage>
</organism>
<reference evidence="1" key="1">
    <citation type="submission" date="2024-07" db="EMBL/GenBank/DDBJ databases">
        <title>Complete genome sequence of Prevotella sp. YM-2024 GTC17254.</title>
        <authorList>
            <person name="Hayashi M."/>
            <person name="Muto Y."/>
            <person name="Tanaka K."/>
            <person name="Niwa H."/>
        </authorList>
    </citation>
    <scope>NUCLEOTIDE SEQUENCE</scope>
    <source>
        <strain evidence="1">GTC17254</strain>
    </source>
</reference>
<dbReference type="EMBL" id="AP035786">
    <property type="protein sequence ID" value="BFO73162.1"/>
    <property type="molecule type" value="Genomic_DNA"/>
</dbReference>
<protein>
    <submittedName>
        <fullName evidence="1">Uncharacterized protein</fullName>
    </submittedName>
</protein>
<evidence type="ECO:0000313" key="1">
    <source>
        <dbReference type="EMBL" id="BFO73162.1"/>
    </source>
</evidence>
<name>A0AB33J4K2_9BACT</name>